<dbReference type="GO" id="GO:0016020">
    <property type="term" value="C:membrane"/>
    <property type="evidence" value="ECO:0007669"/>
    <property type="project" value="InterPro"/>
</dbReference>
<dbReference type="Pfam" id="PF06580">
    <property type="entry name" value="His_kinase"/>
    <property type="match status" value="1"/>
</dbReference>
<dbReference type="SUPFAM" id="SSF55874">
    <property type="entry name" value="ATPase domain of HSP90 chaperone/DNA topoisomerase II/histidine kinase"/>
    <property type="match status" value="1"/>
</dbReference>
<feature type="transmembrane region" description="Helical" evidence="1">
    <location>
        <begin position="12"/>
        <end position="35"/>
    </location>
</feature>
<dbReference type="KEGG" id="bbd:Belba_0062"/>
<feature type="transmembrane region" description="Helical" evidence="1">
    <location>
        <begin position="77"/>
        <end position="96"/>
    </location>
</feature>
<dbReference type="PANTHER" id="PTHR34220">
    <property type="entry name" value="SENSOR HISTIDINE KINASE YPDA"/>
    <property type="match status" value="1"/>
</dbReference>
<dbReference type="eggNOG" id="COG2972">
    <property type="taxonomic scope" value="Bacteria"/>
</dbReference>
<gene>
    <name evidence="3" type="ordered locus">Belba_0062</name>
</gene>
<evidence type="ECO:0000313" key="3">
    <source>
        <dbReference type="EMBL" id="AFL82734.1"/>
    </source>
</evidence>
<sequence>MNKNSNYKRKLSIIIHILGWALFGLVIFVLSPLSAGVERPIAFWLKQSLNFSLLISIFYINFFYLIPKVLFKNKIPLFLIINLIAGLAYVGLLIAYDDWTKMPELMHKAFRPDVPYTPRPRNYYWDISQLLIFYMAVGISTSIASVQKWQSEEELRIEQKQQQINSELTYLKAQINPHFFFNTLNNIYSLTNIDVEKAKTALLKLSRMMRYVLYETEKTHTLLSKEIDFIKDFIELMRLRLSSKVNLEIEIPEKFEDASIAPMLILPFIENCFKHGISSQMESKISISLHVDQKKLILTTKNGIFKSNENTPEGNASGIGLQNTKRRLDLLYGNNYELDILDENPENEYHVNLKINL</sequence>
<evidence type="ECO:0000256" key="1">
    <source>
        <dbReference type="SAM" id="Phobius"/>
    </source>
</evidence>
<dbReference type="STRING" id="866536.Belba_0062"/>
<feature type="transmembrane region" description="Helical" evidence="1">
    <location>
        <begin position="41"/>
        <end position="65"/>
    </location>
</feature>
<organism evidence="3 4">
    <name type="scientific">Belliella baltica (strain DSM 15883 / CIP 108006 / LMG 21964 / BA134)</name>
    <dbReference type="NCBI Taxonomy" id="866536"/>
    <lineage>
        <taxon>Bacteria</taxon>
        <taxon>Pseudomonadati</taxon>
        <taxon>Bacteroidota</taxon>
        <taxon>Cytophagia</taxon>
        <taxon>Cytophagales</taxon>
        <taxon>Cyclobacteriaceae</taxon>
        <taxon>Belliella</taxon>
    </lineage>
</organism>
<accession>I3Z0G6</accession>
<dbReference type="GO" id="GO:0000155">
    <property type="term" value="F:phosphorelay sensor kinase activity"/>
    <property type="evidence" value="ECO:0007669"/>
    <property type="project" value="InterPro"/>
</dbReference>
<dbReference type="Proteomes" id="UP000006050">
    <property type="component" value="Chromosome"/>
</dbReference>
<keyword evidence="1" id="KW-0472">Membrane</keyword>
<keyword evidence="1" id="KW-1133">Transmembrane helix</keyword>
<dbReference type="PATRIC" id="fig|866536.3.peg.65"/>
<feature type="domain" description="Signal transduction histidine kinase internal region" evidence="2">
    <location>
        <begin position="167"/>
        <end position="244"/>
    </location>
</feature>
<dbReference type="EMBL" id="CP003281">
    <property type="protein sequence ID" value="AFL82734.1"/>
    <property type="molecule type" value="Genomic_DNA"/>
</dbReference>
<dbReference type="OrthoDB" id="9792992at2"/>
<dbReference type="PANTHER" id="PTHR34220:SF7">
    <property type="entry name" value="SENSOR HISTIDINE KINASE YPDA"/>
    <property type="match status" value="1"/>
</dbReference>
<dbReference type="RefSeq" id="WP_014770751.1">
    <property type="nucleotide sequence ID" value="NC_018010.1"/>
</dbReference>
<dbReference type="InterPro" id="IPR010559">
    <property type="entry name" value="Sig_transdc_His_kin_internal"/>
</dbReference>
<evidence type="ECO:0000313" key="4">
    <source>
        <dbReference type="Proteomes" id="UP000006050"/>
    </source>
</evidence>
<protein>
    <submittedName>
        <fullName evidence="3">Putative regulator of cell autolysis</fullName>
    </submittedName>
</protein>
<dbReference type="Gene3D" id="3.30.565.10">
    <property type="entry name" value="Histidine kinase-like ATPase, C-terminal domain"/>
    <property type="match status" value="1"/>
</dbReference>
<dbReference type="HOGENOM" id="CLU_020473_1_0_10"/>
<evidence type="ECO:0000259" key="2">
    <source>
        <dbReference type="Pfam" id="PF06580"/>
    </source>
</evidence>
<keyword evidence="4" id="KW-1185">Reference proteome</keyword>
<keyword evidence="1" id="KW-0812">Transmembrane</keyword>
<dbReference type="AlphaFoldDB" id="I3Z0G6"/>
<dbReference type="InterPro" id="IPR050640">
    <property type="entry name" value="Bact_2-comp_sensor_kinase"/>
</dbReference>
<dbReference type="InterPro" id="IPR036890">
    <property type="entry name" value="HATPase_C_sf"/>
</dbReference>
<proteinExistence type="predicted"/>
<name>I3Z0G6_BELBD</name>
<reference evidence="4" key="1">
    <citation type="submission" date="2012-06" db="EMBL/GenBank/DDBJ databases">
        <title>The complete genome of Belliella baltica DSM 15883.</title>
        <authorList>
            <person name="Lucas S."/>
            <person name="Copeland A."/>
            <person name="Lapidus A."/>
            <person name="Goodwin L."/>
            <person name="Pitluck S."/>
            <person name="Peters L."/>
            <person name="Mikhailova N."/>
            <person name="Davenport K."/>
            <person name="Kyrpides N."/>
            <person name="Mavromatis K."/>
            <person name="Pagani I."/>
            <person name="Ivanova N."/>
            <person name="Ovchinnikova G."/>
            <person name="Zeytun A."/>
            <person name="Detter J.C."/>
            <person name="Han C."/>
            <person name="Land M."/>
            <person name="Hauser L."/>
            <person name="Markowitz V."/>
            <person name="Cheng J.-F."/>
            <person name="Hugenholtz P."/>
            <person name="Woyke T."/>
            <person name="Wu D."/>
            <person name="Tindall B."/>
            <person name="Pomrenke H."/>
            <person name="Brambilla E."/>
            <person name="Klenk H.-P."/>
            <person name="Eisen J.A."/>
        </authorList>
    </citation>
    <scope>NUCLEOTIDE SEQUENCE [LARGE SCALE GENOMIC DNA]</scope>
    <source>
        <strain evidence="4">DSM 15883 / CIP 108006 / LMG 21964 / BA134</strain>
    </source>
</reference>